<dbReference type="InterPro" id="IPR035992">
    <property type="entry name" value="Ricin_B-like_lectins"/>
</dbReference>
<dbReference type="SUPFAM" id="SSF50370">
    <property type="entry name" value="Ricin B-like lectins"/>
    <property type="match status" value="1"/>
</dbReference>
<dbReference type="Pfam" id="PF00652">
    <property type="entry name" value="Ricin_B_lectin"/>
    <property type="match status" value="1"/>
</dbReference>
<feature type="domain" description="Ricin B lectin" evidence="1">
    <location>
        <begin position="3"/>
        <end position="133"/>
    </location>
</feature>
<name>A0A211Z6G7_9PROT</name>
<dbReference type="PROSITE" id="PS50231">
    <property type="entry name" value="RICIN_B_LECTIN"/>
    <property type="match status" value="1"/>
</dbReference>
<dbReference type="SMART" id="SM00458">
    <property type="entry name" value="RICIN"/>
    <property type="match status" value="1"/>
</dbReference>
<proteinExistence type="predicted"/>
<dbReference type="InterPro" id="IPR000772">
    <property type="entry name" value="Ricin_B_lectin"/>
</dbReference>
<sequence length="259" mass="26939">MQLYYFATALDTEGQPPVLTIASIPPAPGSTLQADSFDSSIALWQLWFLTSAGQLVSACNSTLALSIGENNALIVDTLQPGTAAQLWQISNGTIVSQLTGQVLTVYTTSNPYGSAVVLEPVAQGSQAQQWTQTGFDCTALLTTVNNGTAKDLLLSASAIEGQVLTQDGTIPLPAGAAVTIASIYTDGLAIGFQVFDPENAAASVASFDVHQHRCLFAAGDVWVDTINYLGGYTVSDVRTQGGSYHDTLPGNASATITTS</sequence>
<dbReference type="OrthoDB" id="6014523at2"/>
<dbReference type="RefSeq" id="WP_088156487.1">
    <property type="nucleotide sequence ID" value="NZ_NHON01000107.1"/>
</dbReference>
<comment type="caution">
    <text evidence="2">The sequence shown here is derived from an EMBL/GenBank/DDBJ whole genome shotgun (WGS) entry which is preliminary data.</text>
</comment>
<accession>A0A211Z6G7</accession>
<reference evidence="3" key="1">
    <citation type="submission" date="2017-05" db="EMBL/GenBank/DDBJ databases">
        <authorList>
            <person name="Macchi M."/>
            <person name="Festa S."/>
            <person name="Coppotelli B.M."/>
            <person name="Morelli I.S."/>
        </authorList>
    </citation>
    <scope>NUCLEOTIDE SEQUENCE [LARGE SCALE GENOMIC DNA]</scope>
    <source>
        <strain evidence="3">I</strain>
    </source>
</reference>
<protein>
    <recommendedName>
        <fullName evidence="1">Ricin B lectin domain-containing protein</fullName>
    </recommendedName>
</protein>
<dbReference type="AlphaFoldDB" id="A0A211Z6G7"/>
<organism evidence="2 3">
    <name type="scientific">Inquilinus limosus</name>
    <dbReference type="NCBI Taxonomy" id="171674"/>
    <lineage>
        <taxon>Bacteria</taxon>
        <taxon>Pseudomonadati</taxon>
        <taxon>Pseudomonadota</taxon>
        <taxon>Alphaproteobacteria</taxon>
        <taxon>Rhodospirillales</taxon>
        <taxon>Rhodospirillaceae</taxon>
        <taxon>Inquilinus</taxon>
    </lineage>
</organism>
<dbReference type="EMBL" id="NHON01000107">
    <property type="protein sequence ID" value="OWJ60865.1"/>
    <property type="molecule type" value="Genomic_DNA"/>
</dbReference>
<evidence type="ECO:0000259" key="1">
    <source>
        <dbReference type="SMART" id="SM00458"/>
    </source>
</evidence>
<keyword evidence="3" id="KW-1185">Reference proteome</keyword>
<dbReference type="Proteomes" id="UP000196655">
    <property type="component" value="Unassembled WGS sequence"/>
</dbReference>
<gene>
    <name evidence="2" type="ORF">BWR60_31440</name>
</gene>
<dbReference type="CDD" id="cd00161">
    <property type="entry name" value="beta-trefoil_Ricin-like"/>
    <property type="match status" value="1"/>
</dbReference>
<evidence type="ECO:0000313" key="3">
    <source>
        <dbReference type="Proteomes" id="UP000196655"/>
    </source>
</evidence>
<dbReference type="Gene3D" id="2.80.10.50">
    <property type="match status" value="1"/>
</dbReference>
<evidence type="ECO:0000313" key="2">
    <source>
        <dbReference type="EMBL" id="OWJ60865.1"/>
    </source>
</evidence>